<evidence type="ECO:0000259" key="12">
    <source>
        <dbReference type="Pfam" id="PF18364"/>
    </source>
</evidence>
<dbReference type="EC" id="1.7.2.3" evidence="3"/>
<keyword evidence="7" id="KW-0574">Periplasm</keyword>
<comment type="subcellular location">
    <subcellularLocation>
        <location evidence="1">Periplasm</location>
    </subcellularLocation>
</comment>
<dbReference type="PANTHER" id="PTHR43742:SF10">
    <property type="entry name" value="TRIMETHYLAMINE-N-OXIDE REDUCTASE 2"/>
    <property type="match status" value="1"/>
</dbReference>
<dbReference type="Proteomes" id="UP001240777">
    <property type="component" value="Unassembled WGS sequence"/>
</dbReference>
<dbReference type="GO" id="GO:0009055">
    <property type="term" value="F:electron transfer activity"/>
    <property type="evidence" value="ECO:0007669"/>
    <property type="project" value="TreeGrafter"/>
</dbReference>
<comment type="caution">
    <text evidence="14">The sequence shown here is derived from an EMBL/GenBank/DDBJ whole genome shotgun (WGS) entry which is preliminary data.</text>
</comment>
<dbReference type="InterPro" id="IPR009010">
    <property type="entry name" value="Asp_de-COase-like_dom_sf"/>
</dbReference>
<dbReference type="Gene3D" id="3.40.228.10">
    <property type="entry name" value="Dimethylsulfoxide Reductase, domain 2"/>
    <property type="match status" value="1"/>
</dbReference>
<dbReference type="GO" id="GO:0030151">
    <property type="term" value="F:molybdenum ion binding"/>
    <property type="evidence" value="ECO:0007669"/>
    <property type="project" value="TreeGrafter"/>
</dbReference>
<comment type="similarity">
    <text evidence="2">Belongs to the prokaryotic molybdopterin-containing oxidoreductase family.</text>
</comment>
<dbReference type="PROSITE" id="PS00932">
    <property type="entry name" value="MOLYBDOPTERIN_PROK_3"/>
    <property type="match status" value="1"/>
</dbReference>
<evidence type="ECO:0000313" key="13">
    <source>
        <dbReference type="EMBL" id="MDO7252624.1"/>
    </source>
</evidence>
<evidence type="ECO:0000313" key="14">
    <source>
        <dbReference type="EMBL" id="MDP2538491.1"/>
    </source>
</evidence>
<dbReference type="GO" id="GO:0043546">
    <property type="term" value="F:molybdopterin cofactor binding"/>
    <property type="evidence" value="ECO:0007669"/>
    <property type="project" value="InterPro"/>
</dbReference>
<evidence type="ECO:0000313" key="15">
    <source>
        <dbReference type="Proteomes" id="UP001177258"/>
    </source>
</evidence>
<reference evidence="14 16" key="1">
    <citation type="submission" date="2023-07" db="EMBL/GenBank/DDBJ databases">
        <title>Unpublished Manusciprt.</title>
        <authorList>
            <person name="Aydin F."/>
            <person name="Tarhane S."/>
            <person name="Saticioglu I.B."/>
            <person name="Karakaya E."/>
            <person name="Abay S."/>
            <person name="Guran O."/>
            <person name="Bozkurt E."/>
            <person name="Uzum N."/>
            <person name="Olgun K."/>
            <person name="Jablonski D."/>
        </authorList>
    </citation>
    <scope>NUCLEOTIDE SEQUENCE</scope>
    <source>
        <strain evidence="16">faydin-H75</strain>
        <strain evidence="14">Faydin-H76</strain>
    </source>
</reference>
<feature type="domain" description="Molybdopterin oxidoreductase N-terminal" evidence="12">
    <location>
        <begin position="40"/>
        <end position="80"/>
    </location>
</feature>
<dbReference type="PANTHER" id="PTHR43742">
    <property type="entry name" value="TRIMETHYLAMINE-N-OXIDE REDUCTASE"/>
    <property type="match status" value="1"/>
</dbReference>
<evidence type="ECO:0000256" key="1">
    <source>
        <dbReference type="ARBA" id="ARBA00004418"/>
    </source>
</evidence>
<dbReference type="CDD" id="cd02793">
    <property type="entry name" value="MopB_CT_DMSOR-BSOR-TMAOR"/>
    <property type="match status" value="1"/>
</dbReference>
<dbReference type="SUPFAM" id="SSF53706">
    <property type="entry name" value="Formate dehydrogenase/DMSO reductase, domains 1-3"/>
    <property type="match status" value="1"/>
</dbReference>
<evidence type="ECO:0000256" key="3">
    <source>
        <dbReference type="ARBA" id="ARBA00011885"/>
    </source>
</evidence>
<keyword evidence="6" id="KW-0732">Signal</keyword>
<evidence type="ECO:0000256" key="6">
    <source>
        <dbReference type="ARBA" id="ARBA00022729"/>
    </source>
</evidence>
<dbReference type="InterPro" id="IPR006657">
    <property type="entry name" value="MoPterin_dinucl-bd_dom"/>
</dbReference>
<feature type="binding site" evidence="9">
    <location>
        <position position="499"/>
    </location>
    <ligand>
        <name>Mo-bis(molybdopterin guanine dinucleotide)</name>
        <dbReference type="ChEBI" id="CHEBI:60539"/>
    </ligand>
</feature>
<dbReference type="EMBL" id="JAUYZK010000002">
    <property type="protein sequence ID" value="MDP2538491.1"/>
    <property type="molecule type" value="Genomic_DNA"/>
</dbReference>
<feature type="binding site" evidence="9">
    <location>
        <position position="456"/>
    </location>
    <ligand>
        <name>Mo-bis(molybdopterin guanine dinucleotide)</name>
        <dbReference type="ChEBI" id="CHEBI:60539"/>
    </ligand>
</feature>
<dbReference type="GO" id="GO:0050626">
    <property type="term" value="F:trimethylamine-N-oxide reductase (cytochrome c) activity"/>
    <property type="evidence" value="ECO:0007669"/>
    <property type="project" value="UniProtKB-EC"/>
</dbReference>
<dbReference type="InterPro" id="IPR041954">
    <property type="entry name" value="CT_DMSOR/BSOR/TMAOR"/>
</dbReference>
<feature type="binding site" evidence="9">
    <location>
        <position position="354"/>
    </location>
    <ligand>
        <name>Mo-bis(molybdopterin guanine dinucleotide)</name>
        <dbReference type="ChEBI" id="CHEBI:60539"/>
    </ligand>
</feature>
<dbReference type="PROSITE" id="PS51318">
    <property type="entry name" value="TAT"/>
    <property type="match status" value="1"/>
</dbReference>
<keyword evidence="8" id="KW-0560">Oxidoreductase</keyword>
<dbReference type="Pfam" id="PF01568">
    <property type="entry name" value="Molydop_binding"/>
    <property type="match status" value="1"/>
</dbReference>
<evidence type="ECO:0000256" key="8">
    <source>
        <dbReference type="ARBA" id="ARBA00023002"/>
    </source>
</evidence>
<feature type="binding site" evidence="9">
    <location>
        <position position="529"/>
    </location>
    <ligand>
        <name>Mo-bis(molybdopterin guanine dinucleotide)</name>
        <dbReference type="ChEBI" id="CHEBI:60539"/>
    </ligand>
</feature>
<evidence type="ECO:0000256" key="7">
    <source>
        <dbReference type="ARBA" id="ARBA00022764"/>
    </source>
</evidence>
<dbReference type="Pfam" id="PF18364">
    <property type="entry name" value="Molybdopterin_N"/>
    <property type="match status" value="1"/>
</dbReference>
<feature type="domain" description="Molybdopterin dinucleotide-binding" evidence="11">
    <location>
        <begin position="654"/>
        <end position="773"/>
    </location>
</feature>
<reference evidence="13" key="2">
    <citation type="submission" date="2023-07" db="EMBL/GenBank/DDBJ databases">
        <authorList>
            <person name="Aydin F."/>
            <person name="Tarhane S."/>
            <person name="Saticioglu I.B."/>
            <person name="Karakaya E."/>
            <person name="Abay S."/>
            <person name="Guran O."/>
            <person name="Bozkurt E."/>
            <person name="Uzum N."/>
            <person name="Olgun K."/>
            <person name="Jablonski D."/>
        </authorList>
    </citation>
    <scope>NUCLEOTIDE SEQUENCE</scope>
    <source>
        <strain evidence="13">Faydin-H75</strain>
    </source>
</reference>
<dbReference type="EMBL" id="JAUPEV010000002">
    <property type="protein sequence ID" value="MDO7252624.1"/>
    <property type="molecule type" value="Genomic_DNA"/>
</dbReference>
<evidence type="ECO:0000256" key="5">
    <source>
        <dbReference type="ARBA" id="ARBA00022723"/>
    </source>
</evidence>
<dbReference type="InterPro" id="IPR006656">
    <property type="entry name" value="Mopterin_OxRdtase"/>
</dbReference>
<dbReference type="AlphaFoldDB" id="A0AA90TB59"/>
<dbReference type="Gene3D" id="3.40.50.740">
    <property type="match status" value="1"/>
</dbReference>
<evidence type="ECO:0000256" key="2">
    <source>
        <dbReference type="ARBA" id="ARBA00010312"/>
    </source>
</evidence>
<name>A0AA90TB59_9HELI</name>
<gene>
    <name evidence="13" type="ORF">Q5I04_01655</name>
    <name evidence="14" type="ORF">Q5I06_01655</name>
</gene>
<dbReference type="GO" id="GO:0030288">
    <property type="term" value="C:outer membrane-bounded periplasmic space"/>
    <property type="evidence" value="ECO:0007669"/>
    <property type="project" value="TreeGrafter"/>
</dbReference>
<evidence type="ECO:0000256" key="9">
    <source>
        <dbReference type="PIRSR" id="PIRSR606658-1"/>
    </source>
</evidence>
<comment type="cofactor">
    <cofactor evidence="9">
        <name>Mo-bis(molybdopterin guanine dinucleotide)</name>
        <dbReference type="ChEBI" id="CHEBI:60539"/>
    </cofactor>
    <text evidence="9">Binds 1 molybdenum-bis(molybdopterin guanine dinucleotide) (Mo-bis-MGD) cofactor per subunit.</text>
</comment>
<dbReference type="GO" id="GO:0009061">
    <property type="term" value="P:anaerobic respiration"/>
    <property type="evidence" value="ECO:0007669"/>
    <property type="project" value="TreeGrafter"/>
</dbReference>
<dbReference type="InterPro" id="IPR041460">
    <property type="entry name" value="Molybdopterin_N"/>
</dbReference>
<evidence type="ECO:0000259" key="11">
    <source>
        <dbReference type="Pfam" id="PF01568"/>
    </source>
</evidence>
<dbReference type="Proteomes" id="UP001177258">
    <property type="component" value="Unassembled WGS sequence"/>
</dbReference>
<keyword evidence="16" id="KW-1185">Reference proteome</keyword>
<dbReference type="InterPro" id="IPR050612">
    <property type="entry name" value="Prok_Mopterin_Oxidored"/>
</dbReference>
<protein>
    <recommendedName>
        <fullName evidence="3">trimethylamine-N-oxide reductase</fullName>
        <ecNumber evidence="3">1.7.2.3</ecNumber>
    </recommendedName>
</protein>
<dbReference type="RefSeq" id="WP_305516467.1">
    <property type="nucleotide sequence ID" value="NZ_JAUPEV010000002.1"/>
</dbReference>
<feature type="binding site" evidence="9">
    <location>
        <position position="142"/>
    </location>
    <ligand>
        <name>Mo-bis(molybdopterin guanine dinucleotide)</name>
        <dbReference type="ChEBI" id="CHEBI:60539"/>
    </ligand>
</feature>
<organism evidence="14 15">
    <name type="scientific">Helicobacter cappadocius</name>
    <dbReference type="NCBI Taxonomy" id="3063998"/>
    <lineage>
        <taxon>Bacteria</taxon>
        <taxon>Pseudomonadati</taxon>
        <taxon>Campylobacterota</taxon>
        <taxon>Epsilonproteobacteria</taxon>
        <taxon>Campylobacterales</taxon>
        <taxon>Helicobacteraceae</taxon>
        <taxon>Helicobacter</taxon>
    </lineage>
</organism>
<evidence type="ECO:0000256" key="4">
    <source>
        <dbReference type="ARBA" id="ARBA00022505"/>
    </source>
</evidence>
<feature type="binding site" evidence="9">
    <location>
        <position position="754"/>
    </location>
    <ligand>
        <name>Mo-bis(molybdopterin guanine dinucleotide)</name>
        <dbReference type="ChEBI" id="CHEBI:60539"/>
    </ligand>
</feature>
<feature type="domain" description="Molybdopterin oxidoreductase" evidence="10">
    <location>
        <begin position="84"/>
        <end position="538"/>
    </location>
</feature>
<dbReference type="Gene3D" id="3.90.55.10">
    <property type="entry name" value="Dimethylsulfoxide Reductase, domain 3"/>
    <property type="match status" value="1"/>
</dbReference>
<dbReference type="SUPFAM" id="SSF50692">
    <property type="entry name" value="ADC-like"/>
    <property type="match status" value="1"/>
</dbReference>
<sequence>MAISRRNMLKGTAGVASLSVLGSSPLGAVGVFKKTEMIPHATHFGPFIAKVEDGIMKDVISQKTDANPSIMVKGMIDRVYSDTRVKYPCVRKSYLEGKKNNREKRGKEEFVRVSWDVALDLVAKKLKEIPRENIYNGSYGGWGHVGRLHNSNIVAGRFFNTTLGGAVGTDGEYSNGAAGRVNPTIMGDMEVYSLQTSHEEMIANCKVYVLWGTDLYKCNKIDYVVPNHVNDIYYPKYKKAGIKFISIDPIYTETAQMFDADWIKIRPNTDVALMLGMMYYLYTSGKYDKKFIEKYTDGFDKFIPYVLGKGEDNIPKTPEWAEKITEVPANKIKELADLFVSTRTFLAGNWAMQRAQHGEQADWALITLASMIGQVGLPGGGFGFSMHYSGGGQANSGYRTTPGLSQGRNRVETSIPASRVSEAILNPGKEINFKGRKIKLPKIDMVYVCGASLLGHHPNTNELIEALRKVDTVVVHEPWWTPLAKMADIIFPSTCTLERDDITSGGTYSRNVIYAMKKVIEPIYESKDDFEIFRLLANRLGGEKVERRYTGGKTYMEWIKGFYEKSDGPVFKEFDKFWKDGFVEFDIPEEARKYVRHAEFRADPIENKLATESGKIQIYSEKFASYNLPDFKGHPTWFEPAEWLGGKEAKKYPFHLVSPHPRYRVHSQLDNTWIRDIYKIQGREPVMINDKDAQKLGIKHGEVVEVFNDRGRVLVGAFVTPNIRTGVVAIQEGAWYDPEDRQAKKPRCNAGHVNVLTSSRPTSEMAQAISANTALVNVRKLDKNEVVTPYKSTSVPDIIGA</sequence>
<dbReference type="NCBIfam" id="TIGR00509">
    <property type="entry name" value="bisC_fam"/>
    <property type="match status" value="1"/>
</dbReference>
<evidence type="ECO:0000313" key="16">
    <source>
        <dbReference type="Proteomes" id="UP001240777"/>
    </source>
</evidence>
<evidence type="ECO:0000259" key="10">
    <source>
        <dbReference type="Pfam" id="PF00384"/>
    </source>
</evidence>
<keyword evidence="4 9" id="KW-0500">Molybdenum</keyword>
<accession>A0AA90TB59</accession>
<reference evidence="13 15" key="3">
    <citation type="journal article" date="2024" name="Syst. Appl. Microbiol.">
        <title>Helicobacter cappadocius sp. nov., from lizards: The first psychrotrophic Helicobacter species.</title>
        <authorList>
            <person name="Aydin F."/>
            <person name="Tarhane S."/>
            <person name="Karakaya E."/>
            <person name="Abay S."/>
            <person name="Kayman T."/>
            <person name="Guran O."/>
            <person name="Bozkurt E."/>
            <person name="Uzum N."/>
            <person name="Avci A."/>
            <person name="Olgun K."/>
            <person name="Jablonski D."/>
            <person name="Guran C."/>
            <person name="Burcin Saticioglu I."/>
        </authorList>
    </citation>
    <scope>NUCLEOTIDE SEQUENCE [LARGE SCALE GENOMIC DNA]</scope>
    <source>
        <strain evidence="13">Faydin-H75</strain>
        <strain evidence="15">faydin-H76</strain>
    </source>
</reference>
<dbReference type="Gene3D" id="2.40.40.20">
    <property type="match status" value="1"/>
</dbReference>
<proteinExistence type="inferred from homology"/>
<dbReference type="Pfam" id="PF00384">
    <property type="entry name" value="Molybdopterin"/>
    <property type="match status" value="1"/>
</dbReference>
<dbReference type="InterPro" id="IPR006658">
    <property type="entry name" value="BisC"/>
</dbReference>
<dbReference type="InterPro" id="IPR006655">
    <property type="entry name" value="Mopterin_OxRdtase_prok_CS"/>
</dbReference>
<keyword evidence="5 9" id="KW-0479">Metal-binding</keyword>
<dbReference type="InterPro" id="IPR006311">
    <property type="entry name" value="TAT_signal"/>
</dbReference>